<evidence type="ECO:0000313" key="2">
    <source>
        <dbReference type="Proteomes" id="UP000181936"/>
    </source>
</evidence>
<dbReference type="InterPro" id="IPR058870">
    <property type="entry name" value="YuzC"/>
</dbReference>
<dbReference type="EMBL" id="CP016020">
    <property type="protein sequence ID" value="APH07021.1"/>
    <property type="molecule type" value="Genomic_DNA"/>
</dbReference>
<accession>A0A1L3MXE4</accession>
<name>A0A1L3MXE4_9BACI</name>
<keyword evidence="2" id="KW-1185">Reference proteome</keyword>
<reference evidence="1 2" key="1">
    <citation type="journal article" date="2016" name="Sci. Rep.">
        <title>Complete genome sequence and transcriptomic analysis of a novel marine strain Bacillus weihaiensis reveals the mechanism of brown algae degradation.</title>
        <authorList>
            <person name="Zhu Y."/>
            <person name="Chen P."/>
            <person name="Bao Y."/>
            <person name="Men Y."/>
            <person name="Zeng Y."/>
            <person name="Yang J."/>
            <person name="Sun J."/>
            <person name="Sun Y."/>
        </authorList>
    </citation>
    <scope>NUCLEOTIDE SEQUENCE [LARGE SCALE GENOMIC DNA]</scope>
    <source>
        <strain evidence="1 2">Alg07</strain>
    </source>
</reference>
<dbReference type="STRING" id="1547283.A9C19_08520"/>
<dbReference type="Pfam" id="PF26344">
    <property type="entry name" value="YuzC"/>
    <property type="match status" value="1"/>
</dbReference>
<proteinExistence type="predicted"/>
<sequence length="116" mass="13287">MLYPTYHYFVHPYTYPVRVLPDVDSTLFEKSATKMNLLMKDASLILNKLSSSKDFANKIMYEAQQSNTQEVQRLLKSTGIQSNVDVKYNPDGITLKFSSMIGTTECCHLTVALRWL</sequence>
<protein>
    <recommendedName>
        <fullName evidence="3">Inner spore coat protein</fullName>
    </recommendedName>
</protein>
<dbReference type="KEGG" id="bwh:A9C19_08520"/>
<evidence type="ECO:0000313" key="1">
    <source>
        <dbReference type="EMBL" id="APH07021.1"/>
    </source>
</evidence>
<organism evidence="1 2">
    <name type="scientific">Bacillus weihaiensis</name>
    <dbReference type="NCBI Taxonomy" id="1547283"/>
    <lineage>
        <taxon>Bacteria</taxon>
        <taxon>Bacillati</taxon>
        <taxon>Bacillota</taxon>
        <taxon>Bacilli</taxon>
        <taxon>Bacillales</taxon>
        <taxon>Bacillaceae</taxon>
        <taxon>Bacillus</taxon>
    </lineage>
</organism>
<gene>
    <name evidence="1" type="ORF">A9C19_08520</name>
</gene>
<dbReference type="Proteomes" id="UP000181936">
    <property type="component" value="Chromosome"/>
</dbReference>
<dbReference type="AlphaFoldDB" id="A0A1L3MXE4"/>
<evidence type="ECO:0008006" key="3">
    <source>
        <dbReference type="Google" id="ProtNLM"/>
    </source>
</evidence>